<dbReference type="SUPFAM" id="SSF88688">
    <property type="entry name" value="Families 57/38 glycoside transferase middle domain"/>
    <property type="match status" value="1"/>
</dbReference>
<dbReference type="SUPFAM" id="SSF74650">
    <property type="entry name" value="Galactose mutarotase-like"/>
    <property type="match status" value="1"/>
</dbReference>
<dbReference type="AlphaFoldDB" id="A0A6A7Y6K0"/>
<dbReference type="RefSeq" id="WP_153488587.1">
    <property type="nucleotide sequence ID" value="NZ_VWNA01000002.1"/>
</dbReference>
<sequence>MRAYRDRQRTLEQLSRHIATWIDELEAFELKRRVPLGPFVSTAPDGRRTVLDRGEAWPDRFGIHRFVSQDAITVPDGAGVELRLDFGGETLVRLKGAEGGVLKSFAANPCHRRFDAPRGVPFTIEAEAAARGLFGVPNRTPRIETAEILHFYPEIRALRRLLGVVRDTAASVTDQELARSLYESAEIALAELRLPTATAEIGPRVADRTWARDIWERSFEPTDAPSPLPDTALASAVAAHARLIDLVATLRTAYPKQGHVLVTGHAHIDYAWLWPQPETVRKIVRTFNSVSTLLDADPDFRFLQSSALYYRHVEEEDPALFADIARHVAAGRWEAIGGMWVECDTNMPSAEAFLRQFLLGQTYLRDRFGVTSRVAWLPDTFGFTGAMPQILRHAGIEALVTIKVSWNETNRLEDNLFRWQGNDGSRVLVHTFDAYDNDGYNMLMTPAALCEVWQKHAAKDLVPSVIASYGWGDGGGGPDPDQIEALPLLNLMPAIPTVEHGAIEPHVLSLSRELENAAVPVWQGELYLEYHRATLTTQGRTKQLNRRAEAALVAAEAVSVIDALAGGDAMAPDLAEDWALLLRNQFHDILPGSSVREVYEQTEPELAGIVARADAVVAARLAAVVARREGATEGLLVANLSGSAKSAVQIESDTALPAALAPQRTADGYVTAIDRGLFPLSLGFCGAASRRVATTDGEGLENDFVRVRLDEHGRVASLFDKSCGRELMAGPGNALLLYRNDLPRNFDAWDIEPGFALAEEELTALESRRVTANGPHLAEIELVRRVSASTIRQRLRLWSNSPRLEIVTDLDWHDRRLYLRAAFPLTVLAEEAVYDQAIGVQRRATHDNTSWQRAQFEACGHRFVSLSETDWGAALLSADKYGFSAKGNTLTLSLVRGPMFPDMLADEGSHRFRYALLPHDGRWWSEAVQAEADQFADPVRACPARGVVDDDLAPIGLGGQQVRLHALKAAEDGDGYVLRLSEAAGRRGSFRLDLPAGRVPRPVDALEQPLDGAPALERPFGLASLRF</sequence>
<dbReference type="InterPro" id="IPR011013">
    <property type="entry name" value="Gal_mutarotase_sf_dom"/>
</dbReference>
<dbReference type="InterPro" id="IPR000602">
    <property type="entry name" value="Glyco_hydro_38_N"/>
</dbReference>
<keyword evidence="2" id="KW-0479">Metal-binding</keyword>
<dbReference type="SUPFAM" id="SSF88713">
    <property type="entry name" value="Glycoside hydrolase/deacetylase"/>
    <property type="match status" value="1"/>
</dbReference>
<dbReference type="InterPro" id="IPR011682">
    <property type="entry name" value="Glyco_hydro_38_C"/>
</dbReference>
<evidence type="ECO:0000256" key="1">
    <source>
        <dbReference type="ARBA" id="ARBA00009792"/>
    </source>
</evidence>
<name>A0A6A7Y6K0_9HYPH</name>
<reference evidence="6 7" key="1">
    <citation type="submission" date="2019-09" db="EMBL/GenBank/DDBJ databases">
        <title>Segnochrobactrum spirostomi gen. nov., sp. nov., isolated from the ciliate Spirostomum cf. yagiui and description of a novel family, Segnochrobactraceae fam. nov. within the order Rhizobiales of the class Alphaproteobacteria.</title>
        <authorList>
            <person name="Akter S."/>
            <person name="Shazib S.U.A."/>
            <person name="Shin M.K."/>
        </authorList>
    </citation>
    <scope>NUCLEOTIDE SEQUENCE [LARGE SCALE GENOMIC DNA]</scope>
    <source>
        <strain evidence="6 7">Sp-1</strain>
    </source>
</reference>
<evidence type="ECO:0000313" key="6">
    <source>
        <dbReference type="EMBL" id="MQT14933.1"/>
    </source>
</evidence>
<keyword evidence="4" id="KW-0326">Glycosidase</keyword>
<dbReference type="Pfam" id="PF17677">
    <property type="entry name" value="Glyco_hydro38C2"/>
    <property type="match status" value="1"/>
</dbReference>
<evidence type="ECO:0000313" key="7">
    <source>
        <dbReference type="Proteomes" id="UP000332515"/>
    </source>
</evidence>
<dbReference type="GO" id="GO:0009313">
    <property type="term" value="P:oligosaccharide catabolic process"/>
    <property type="evidence" value="ECO:0007669"/>
    <property type="project" value="TreeGrafter"/>
</dbReference>
<dbReference type="CDD" id="cd10789">
    <property type="entry name" value="GH38N_AMII_ER_cytosolic"/>
    <property type="match status" value="1"/>
</dbReference>
<comment type="similarity">
    <text evidence="1">Belongs to the glycosyl hydrolase 38 family.</text>
</comment>
<keyword evidence="3" id="KW-0378">Hydrolase</keyword>
<dbReference type="Gene3D" id="3.20.110.10">
    <property type="entry name" value="Glycoside hydrolase 38, N terminal domain"/>
    <property type="match status" value="1"/>
</dbReference>
<dbReference type="EMBL" id="VWNA01000002">
    <property type="protein sequence ID" value="MQT14933.1"/>
    <property type="molecule type" value="Genomic_DNA"/>
</dbReference>
<evidence type="ECO:0000259" key="5">
    <source>
        <dbReference type="SMART" id="SM00872"/>
    </source>
</evidence>
<organism evidence="6 7">
    <name type="scientific">Segnochrobactrum spirostomi</name>
    <dbReference type="NCBI Taxonomy" id="2608987"/>
    <lineage>
        <taxon>Bacteria</taxon>
        <taxon>Pseudomonadati</taxon>
        <taxon>Pseudomonadota</taxon>
        <taxon>Alphaproteobacteria</taxon>
        <taxon>Hyphomicrobiales</taxon>
        <taxon>Segnochrobactraceae</taxon>
        <taxon>Segnochrobactrum</taxon>
    </lineage>
</organism>
<dbReference type="Pfam" id="PF09261">
    <property type="entry name" value="Alpha-mann_mid"/>
    <property type="match status" value="1"/>
</dbReference>
<accession>A0A6A7Y6K0</accession>
<dbReference type="GO" id="GO:0046872">
    <property type="term" value="F:metal ion binding"/>
    <property type="evidence" value="ECO:0007669"/>
    <property type="project" value="UniProtKB-KW"/>
</dbReference>
<feature type="domain" description="Glycoside hydrolase family 38 central" evidence="5">
    <location>
        <begin position="529"/>
        <end position="606"/>
    </location>
</feature>
<dbReference type="Gene3D" id="2.70.98.30">
    <property type="entry name" value="Golgi alpha-mannosidase II, domain 4"/>
    <property type="match status" value="1"/>
</dbReference>
<dbReference type="PANTHER" id="PTHR46017:SF1">
    <property type="entry name" value="ALPHA-MANNOSIDASE 2C1"/>
    <property type="match status" value="1"/>
</dbReference>
<dbReference type="SMART" id="SM00872">
    <property type="entry name" value="Alpha-mann_mid"/>
    <property type="match status" value="1"/>
</dbReference>
<evidence type="ECO:0000256" key="2">
    <source>
        <dbReference type="ARBA" id="ARBA00022723"/>
    </source>
</evidence>
<evidence type="ECO:0000256" key="4">
    <source>
        <dbReference type="ARBA" id="ARBA00023295"/>
    </source>
</evidence>
<protein>
    <submittedName>
        <fullName evidence="6">Alpha-mannosidase</fullName>
    </submittedName>
</protein>
<dbReference type="GO" id="GO:0004559">
    <property type="term" value="F:alpha-mannosidase activity"/>
    <property type="evidence" value="ECO:0007669"/>
    <property type="project" value="InterPro"/>
</dbReference>
<dbReference type="InterPro" id="IPR037094">
    <property type="entry name" value="Glyco_hydro_38_cen_sf"/>
</dbReference>
<dbReference type="Pfam" id="PF01074">
    <property type="entry name" value="Glyco_hydro_38N"/>
    <property type="match status" value="1"/>
</dbReference>
<dbReference type="InterPro" id="IPR028995">
    <property type="entry name" value="Glyco_hydro_57/38_cen_sf"/>
</dbReference>
<comment type="caution">
    <text evidence="6">The sequence shown here is derived from an EMBL/GenBank/DDBJ whole genome shotgun (WGS) entry which is preliminary data.</text>
</comment>
<keyword evidence="7" id="KW-1185">Reference proteome</keyword>
<dbReference type="GO" id="GO:0030246">
    <property type="term" value="F:carbohydrate binding"/>
    <property type="evidence" value="ECO:0007669"/>
    <property type="project" value="InterPro"/>
</dbReference>
<gene>
    <name evidence="6" type="ORF">F0357_20205</name>
</gene>
<dbReference type="Pfam" id="PF07748">
    <property type="entry name" value="Glyco_hydro_38C"/>
    <property type="match status" value="1"/>
</dbReference>
<dbReference type="Proteomes" id="UP000332515">
    <property type="component" value="Unassembled WGS sequence"/>
</dbReference>
<dbReference type="Gene3D" id="1.20.1270.50">
    <property type="entry name" value="Glycoside hydrolase family 38, central domain"/>
    <property type="match status" value="1"/>
</dbReference>
<dbReference type="PANTHER" id="PTHR46017">
    <property type="entry name" value="ALPHA-MANNOSIDASE 2C1"/>
    <property type="match status" value="1"/>
</dbReference>
<proteinExistence type="inferred from homology"/>
<dbReference type="InterPro" id="IPR027291">
    <property type="entry name" value="Glyco_hydro_38_N_sf"/>
</dbReference>
<dbReference type="InterPro" id="IPR015341">
    <property type="entry name" value="Glyco_hydro_38_cen"/>
</dbReference>
<dbReference type="InterPro" id="IPR011330">
    <property type="entry name" value="Glyco_hydro/deAcase_b/a-brl"/>
</dbReference>
<evidence type="ECO:0000256" key="3">
    <source>
        <dbReference type="ARBA" id="ARBA00022801"/>
    </source>
</evidence>
<dbReference type="GO" id="GO:0006013">
    <property type="term" value="P:mannose metabolic process"/>
    <property type="evidence" value="ECO:0007669"/>
    <property type="project" value="InterPro"/>
</dbReference>
<dbReference type="InterPro" id="IPR041147">
    <property type="entry name" value="GH38_C"/>
</dbReference>